<evidence type="ECO:0000256" key="4">
    <source>
        <dbReference type="ARBA" id="ARBA00022617"/>
    </source>
</evidence>
<protein>
    <submittedName>
        <fullName evidence="10">Catalase</fullName>
    </submittedName>
</protein>
<dbReference type="Gene3D" id="2.40.180.10">
    <property type="entry name" value="Catalase core domain"/>
    <property type="match status" value="1"/>
</dbReference>
<dbReference type="PROSITE" id="PS51402">
    <property type="entry name" value="CATALASE_3"/>
    <property type="match status" value="1"/>
</dbReference>
<dbReference type="GO" id="GO:0005737">
    <property type="term" value="C:cytoplasm"/>
    <property type="evidence" value="ECO:0000318"/>
    <property type="project" value="GO_Central"/>
</dbReference>
<dbReference type="GO" id="GO:0042542">
    <property type="term" value="P:response to hydrogen peroxide"/>
    <property type="evidence" value="ECO:0000318"/>
    <property type="project" value="GO_Central"/>
</dbReference>
<evidence type="ECO:0000313" key="10">
    <source>
        <dbReference type="EMBL" id="GAQ88150.1"/>
    </source>
</evidence>
<dbReference type="PANTHER" id="PTHR11465:SF9">
    <property type="entry name" value="CATALASE"/>
    <property type="match status" value="1"/>
</dbReference>
<dbReference type="EMBL" id="DF237353">
    <property type="protein sequence ID" value="GAQ88150.1"/>
    <property type="molecule type" value="Genomic_DNA"/>
</dbReference>
<name>A0A1Y1IB54_KLENI</name>
<dbReference type="SUPFAM" id="SSF56634">
    <property type="entry name" value="Heme-dependent catalase-like"/>
    <property type="match status" value="1"/>
</dbReference>
<dbReference type="Pfam" id="PF06628">
    <property type="entry name" value="Catalase-rel"/>
    <property type="match status" value="1"/>
</dbReference>
<dbReference type="Proteomes" id="UP000054558">
    <property type="component" value="Unassembled WGS sequence"/>
</dbReference>
<dbReference type="STRING" id="105231.A0A1Y1IB54"/>
<comment type="cofactor">
    <cofactor evidence="1">
        <name>heme</name>
        <dbReference type="ChEBI" id="CHEBI:30413"/>
    </cofactor>
</comment>
<feature type="domain" description="Catalase core" evidence="9">
    <location>
        <begin position="116"/>
        <end position="500"/>
    </location>
</feature>
<dbReference type="GO" id="GO:0020037">
    <property type="term" value="F:heme binding"/>
    <property type="evidence" value="ECO:0000318"/>
    <property type="project" value="GO_Central"/>
</dbReference>
<evidence type="ECO:0000256" key="2">
    <source>
        <dbReference type="ARBA" id="ARBA00005329"/>
    </source>
</evidence>
<keyword evidence="5" id="KW-0479">Metal-binding</keyword>
<keyword evidence="4" id="KW-0349">Heme</keyword>
<evidence type="ECO:0000313" key="11">
    <source>
        <dbReference type="Proteomes" id="UP000054558"/>
    </source>
</evidence>
<dbReference type="GO" id="GO:0042744">
    <property type="term" value="P:hydrogen peroxide catabolic process"/>
    <property type="evidence" value="ECO:0000318"/>
    <property type="project" value="GO_Central"/>
</dbReference>
<comment type="similarity">
    <text evidence="2">Belongs to the catalase family.</text>
</comment>
<keyword evidence="11" id="KW-1185">Reference proteome</keyword>
<proteinExistence type="inferred from homology"/>
<reference evidence="10 11" key="1">
    <citation type="journal article" date="2014" name="Nat. Commun.">
        <title>Klebsormidium flaccidum genome reveals primary factors for plant terrestrial adaptation.</title>
        <authorList>
            <person name="Hori K."/>
            <person name="Maruyama F."/>
            <person name="Fujisawa T."/>
            <person name="Togashi T."/>
            <person name="Yamamoto N."/>
            <person name="Seo M."/>
            <person name="Sato S."/>
            <person name="Yamada T."/>
            <person name="Mori H."/>
            <person name="Tajima N."/>
            <person name="Moriyama T."/>
            <person name="Ikeuchi M."/>
            <person name="Watanabe M."/>
            <person name="Wada H."/>
            <person name="Kobayashi K."/>
            <person name="Saito M."/>
            <person name="Masuda T."/>
            <person name="Sasaki-Sekimoto Y."/>
            <person name="Mashiguchi K."/>
            <person name="Awai K."/>
            <person name="Shimojima M."/>
            <person name="Masuda S."/>
            <person name="Iwai M."/>
            <person name="Nobusawa T."/>
            <person name="Narise T."/>
            <person name="Kondo S."/>
            <person name="Saito H."/>
            <person name="Sato R."/>
            <person name="Murakawa M."/>
            <person name="Ihara Y."/>
            <person name="Oshima-Yamada Y."/>
            <person name="Ohtaka K."/>
            <person name="Satoh M."/>
            <person name="Sonobe K."/>
            <person name="Ishii M."/>
            <person name="Ohtani R."/>
            <person name="Kanamori-Sato M."/>
            <person name="Honoki R."/>
            <person name="Miyazaki D."/>
            <person name="Mochizuki H."/>
            <person name="Umetsu J."/>
            <person name="Higashi K."/>
            <person name="Shibata D."/>
            <person name="Kamiya Y."/>
            <person name="Sato N."/>
            <person name="Nakamura Y."/>
            <person name="Tabata S."/>
            <person name="Ida S."/>
            <person name="Kurokawa K."/>
            <person name="Ohta H."/>
        </authorList>
    </citation>
    <scope>NUCLEOTIDE SEQUENCE [LARGE SCALE GENOMIC DNA]</scope>
    <source>
        <strain evidence="10 11">NIES-2285</strain>
    </source>
</reference>
<gene>
    <name evidence="10" type="ORF">KFL_004040100</name>
</gene>
<evidence type="ECO:0000256" key="8">
    <source>
        <dbReference type="ARBA" id="ARBA00023324"/>
    </source>
</evidence>
<evidence type="ECO:0000256" key="3">
    <source>
        <dbReference type="ARBA" id="ARBA00022559"/>
    </source>
</evidence>
<dbReference type="InterPro" id="IPR010582">
    <property type="entry name" value="Catalase_immune_responsive"/>
</dbReference>
<dbReference type="GO" id="GO:0005739">
    <property type="term" value="C:mitochondrion"/>
    <property type="evidence" value="ECO:0000318"/>
    <property type="project" value="GO_Central"/>
</dbReference>
<dbReference type="InterPro" id="IPR011614">
    <property type="entry name" value="Catalase_core"/>
</dbReference>
<dbReference type="Pfam" id="PF00199">
    <property type="entry name" value="Catalase"/>
    <property type="match status" value="1"/>
</dbReference>
<evidence type="ECO:0000259" key="9">
    <source>
        <dbReference type="SMART" id="SM01060"/>
    </source>
</evidence>
<dbReference type="GO" id="GO:0005777">
    <property type="term" value="C:peroxisome"/>
    <property type="evidence" value="ECO:0000318"/>
    <property type="project" value="GO_Central"/>
</dbReference>
<dbReference type="OMA" id="FAPMIAK"/>
<dbReference type="GO" id="GO:0046872">
    <property type="term" value="F:metal ion binding"/>
    <property type="evidence" value="ECO:0007669"/>
    <property type="project" value="UniProtKB-KW"/>
</dbReference>
<evidence type="ECO:0000256" key="5">
    <source>
        <dbReference type="ARBA" id="ARBA00022723"/>
    </source>
</evidence>
<evidence type="ECO:0000256" key="6">
    <source>
        <dbReference type="ARBA" id="ARBA00023002"/>
    </source>
</evidence>
<dbReference type="InterPro" id="IPR020835">
    <property type="entry name" value="Catalase_sf"/>
</dbReference>
<dbReference type="InterPro" id="IPR002226">
    <property type="entry name" value="Catalase_haem_BS"/>
</dbReference>
<organism evidence="10 11">
    <name type="scientific">Klebsormidium nitens</name>
    <name type="common">Green alga</name>
    <name type="synonym">Ulothrix nitens</name>
    <dbReference type="NCBI Taxonomy" id="105231"/>
    <lineage>
        <taxon>Eukaryota</taxon>
        <taxon>Viridiplantae</taxon>
        <taxon>Streptophyta</taxon>
        <taxon>Klebsormidiophyceae</taxon>
        <taxon>Klebsormidiales</taxon>
        <taxon>Klebsormidiaceae</taxon>
        <taxon>Klebsormidium</taxon>
    </lineage>
</organism>
<evidence type="ECO:0000256" key="1">
    <source>
        <dbReference type="ARBA" id="ARBA00001971"/>
    </source>
</evidence>
<keyword evidence="6" id="KW-0560">Oxidoreductase</keyword>
<sequence>MSASSVRLSLSPCISALRSSSSYAGSAPLRQFGFPAIFSTSGKRYHATRAEGTMDRVKNAVGQGIESVKLAVQDPDVHEAASRPGTSLGTKMEKGLEKGAELAETTAKKINPDIMTTLDGRPLGDNYNSISAGKQGPLLLTEDINLYEKNAALNRERVVPRVVHAKGVGAFGKFTVTNSDMAKYTEAKVFESGKSTEIFCRWSGVTAEHGNSDSVRDIRGFALKFYTEDGNWDLVGNNSPIFFFRDPVKFPDLVHSLMRDPRGLKSWVHRWDFWGLTPESVHQVLWLFGDRGIPKSYRYMNGYGVHAFSMINKDKERVWVKYHFHSQQEIKNLTSEEGIDLSGKDPDFFNKDMINAIRSGEYPKWKMHIQVMTEQQAEQLSHDPFDVTKVWSRHDFPLIEVGELEFNRVPESYFQDVEQAAFAPANIVPGLGFSPDRLLQGRLFAYRDAHNHRLGINGFQLPVNQPRCPIHTYHRDGAFRMDGNGGMGPHYEPNSFGGPQPDPKYADPAIPINVTGPGMRYENHYGKDDFMHAKAMWEMFEPDEQERVIANMARSMKEGTEAGVNSEPVPELIQQINLYNFARVDEDLGNKLAAALGLDLKSSMDVGRKTLEQLYSRQTAGTHKDLSPES</sequence>
<dbReference type="InterPro" id="IPR018028">
    <property type="entry name" value="Catalase"/>
</dbReference>
<keyword evidence="3" id="KW-0575">Peroxidase</keyword>
<evidence type="ECO:0000256" key="7">
    <source>
        <dbReference type="ARBA" id="ARBA00023004"/>
    </source>
</evidence>
<dbReference type="AlphaFoldDB" id="A0A1Y1IB54"/>
<dbReference type="PROSITE" id="PS00437">
    <property type="entry name" value="CATALASE_1"/>
    <property type="match status" value="1"/>
</dbReference>
<dbReference type="PANTHER" id="PTHR11465">
    <property type="entry name" value="CATALASE"/>
    <property type="match status" value="1"/>
</dbReference>
<accession>A0A1Y1IB54</accession>
<keyword evidence="7" id="KW-0408">Iron</keyword>
<dbReference type="GO" id="GO:0004096">
    <property type="term" value="F:catalase activity"/>
    <property type="evidence" value="ECO:0000318"/>
    <property type="project" value="GO_Central"/>
</dbReference>
<dbReference type="PRINTS" id="PR00067">
    <property type="entry name" value="CATALASE"/>
</dbReference>
<keyword evidence="8" id="KW-0376">Hydrogen peroxide</keyword>
<dbReference type="OrthoDB" id="6880011at2759"/>
<dbReference type="SMART" id="SM01060">
    <property type="entry name" value="Catalase"/>
    <property type="match status" value="1"/>
</dbReference>